<keyword evidence="7 10" id="KW-1133">Transmembrane helix</keyword>
<evidence type="ECO:0000259" key="11">
    <source>
        <dbReference type="Pfam" id="PF00482"/>
    </source>
</evidence>
<dbReference type="Pfam" id="PF00482">
    <property type="entry name" value="T2SSF"/>
    <property type="match status" value="2"/>
</dbReference>
<protein>
    <recommendedName>
        <fullName evidence="11">Type II secretion system protein GspF domain-containing protein</fullName>
    </recommendedName>
</protein>
<gene>
    <name evidence="12" type="ORF">US91_C0007G0006</name>
</gene>
<feature type="domain" description="Type II secretion system protein GspF" evidence="11">
    <location>
        <begin position="241"/>
        <end position="364"/>
    </location>
</feature>
<evidence type="ECO:0000256" key="9">
    <source>
        <dbReference type="RuleBase" id="RU003923"/>
    </source>
</evidence>
<evidence type="ECO:0000256" key="4">
    <source>
        <dbReference type="ARBA" id="ARBA00022475"/>
    </source>
</evidence>
<keyword evidence="5" id="KW-0997">Cell inner membrane</keyword>
<keyword evidence="6 9" id="KW-0812">Transmembrane</keyword>
<dbReference type="InterPro" id="IPR042094">
    <property type="entry name" value="T2SS_GspF_sf"/>
</dbReference>
<comment type="similarity">
    <text evidence="2 9">Belongs to the GSP F family.</text>
</comment>
<dbReference type="InterPro" id="IPR018076">
    <property type="entry name" value="T2SS_GspF_dom"/>
</dbReference>
<dbReference type="GO" id="GO:0005886">
    <property type="term" value="C:plasma membrane"/>
    <property type="evidence" value="ECO:0007669"/>
    <property type="project" value="UniProtKB-SubCell"/>
</dbReference>
<evidence type="ECO:0000256" key="10">
    <source>
        <dbReference type="SAM" id="Phobius"/>
    </source>
</evidence>
<evidence type="ECO:0000256" key="3">
    <source>
        <dbReference type="ARBA" id="ARBA00022448"/>
    </source>
</evidence>
<organism evidence="12 13">
    <name type="scientific">Candidatus Falkowbacteria bacterium GW2011_GWE1_38_31</name>
    <dbReference type="NCBI Taxonomy" id="1618638"/>
    <lineage>
        <taxon>Bacteria</taxon>
        <taxon>Candidatus Falkowiibacteriota</taxon>
    </lineage>
</organism>
<dbReference type="PANTHER" id="PTHR30012">
    <property type="entry name" value="GENERAL SECRETION PATHWAY PROTEIN"/>
    <property type="match status" value="1"/>
</dbReference>
<keyword evidence="8 10" id="KW-0472">Membrane</keyword>
<evidence type="ECO:0000313" key="12">
    <source>
        <dbReference type="EMBL" id="KKQ69996.1"/>
    </source>
</evidence>
<dbReference type="Proteomes" id="UP000034022">
    <property type="component" value="Unassembled WGS sequence"/>
</dbReference>
<dbReference type="InterPro" id="IPR003004">
    <property type="entry name" value="GspF/PilC"/>
</dbReference>
<comment type="caution">
    <text evidence="12">The sequence shown here is derived from an EMBL/GenBank/DDBJ whole genome shotgun (WGS) entry which is preliminary data.</text>
</comment>
<evidence type="ECO:0000256" key="6">
    <source>
        <dbReference type="ARBA" id="ARBA00022692"/>
    </source>
</evidence>
<dbReference type="GO" id="GO:0009306">
    <property type="term" value="P:protein secretion"/>
    <property type="evidence" value="ECO:0007669"/>
    <property type="project" value="InterPro"/>
</dbReference>
<dbReference type="EMBL" id="LBUU01000007">
    <property type="protein sequence ID" value="KKQ69996.1"/>
    <property type="molecule type" value="Genomic_DNA"/>
</dbReference>
<evidence type="ECO:0000313" key="13">
    <source>
        <dbReference type="Proteomes" id="UP000034022"/>
    </source>
</evidence>
<evidence type="ECO:0000256" key="8">
    <source>
        <dbReference type="ARBA" id="ARBA00023136"/>
    </source>
</evidence>
<dbReference type="PROSITE" id="PS00874">
    <property type="entry name" value="T2SP_F"/>
    <property type="match status" value="1"/>
</dbReference>
<evidence type="ECO:0000256" key="7">
    <source>
        <dbReference type="ARBA" id="ARBA00022989"/>
    </source>
</evidence>
<accession>A0A0G0MYK7</accession>
<feature type="domain" description="Type II secretion system protein GspF" evidence="11">
    <location>
        <begin position="39"/>
        <end position="161"/>
    </location>
</feature>
<dbReference type="PATRIC" id="fig|1618638.3.peg.818"/>
<evidence type="ECO:0000256" key="1">
    <source>
        <dbReference type="ARBA" id="ARBA00004429"/>
    </source>
</evidence>
<evidence type="ECO:0000256" key="5">
    <source>
        <dbReference type="ARBA" id="ARBA00022519"/>
    </source>
</evidence>
<dbReference type="AlphaFoldDB" id="A0A0G0MYK7"/>
<reference evidence="12 13" key="1">
    <citation type="journal article" date="2015" name="Nature">
        <title>rRNA introns, odd ribosomes, and small enigmatic genomes across a large radiation of phyla.</title>
        <authorList>
            <person name="Brown C.T."/>
            <person name="Hug L.A."/>
            <person name="Thomas B.C."/>
            <person name="Sharon I."/>
            <person name="Castelle C.J."/>
            <person name="Singh A."/>
            <person name="Wilkins M.J."/>
            <person name="Williams K.H."/>
            <person name="Banfield J.F."/>
        </authorList>
    </citation>
    <scope>NUCLEOTIDE SEQUENCE [LARGE SCALE GENOMIC DNA]</scope>
</reference>
<feature type="transmembrane region" description="Helical" evidence="10">
    <location>
        <begin position="193"/>
        <end position="210"/>
    </location>
</feature>
<keyword evidence="4" id="KW-1003">Cell membrane</keyword>
<feature type="transmembrane region" description="Helical" evidence="10">
    <location>
        <begin position="138"/>
        <end position="160"/>
    </location>
</feature>
<dbReference type="FunFam" id="1.20.81.30:FF:000001">
    <property type="entry name" value="Type II secretion system protein F"/>
    <property type="match status" value="2"/>
</dbReference>
<comment type="subcellular location">
    <subcellularLocation>
        <location evidence="1">Cell inner membrane</location>
        <topology evidence="1">Multi-pass membrane protein</topology>
    </subcellularLocation>
    <subcellularLocation>
        <location evidence="9">Cell membrane</location>
        <topology evidence="9">Multi-pass membrane protein</topology>
    </subcellularLocation>
</comment>
<sequence length="374" mass="41744">MAGLYRDMLMRLVANKYFLLNMYKNFSIKGVSITQKLVFARYLSILLRSGLTITEALGIIYDQASGRFKKIVKEIAATVQSGNSLSSALNKYPKVFSGLFVSAVFAGESSGTLENNLSNIAQQLETEKELRAKIKSAMVYPLIVLVATFFLGIAMVFLVLPKITPLFESMDMDLPLTTRLLIWISNQAEERGFIIFWGLLGFILLCIWIIKQNFFKPISHFFALHVPVVRNVSKNNNLANFCKTFGTLLKSGLTIDQAMEIVKKTTPNYYYQRCLFRISKRIGQGSKLSENLSDYEKYFPKLAISMISVGERSGNLEEALFYLADFYKTEVDNATKALSTAIEPILLIGIGLAVGGMALAIVTPIYQITGGMGR</sequence>
<evidence type="ECO:0000256" key="2">
    <source>
        <dbReference type="ARBA" id="ARBA00005745"/>
    </source>
</evidence>
<feature type="transmembrane region" description="Helical" evidence="10">
    <location>
        <begin position="345"/>
        <end position="366"/>
    </location>
</feature>
<dbReference type="InterPro" id="IPR001992">
    <property type="entry name" value="T2SS_GspF/T4SS_PilC_CS"/>
</dbReference>
<dbReference type="Gene3D" id="1.20.81.30">
    <property type="entry name" value="Type II secretion system (T2SS), domain F"/>
    <property type="match status" value="2"/>
</dbReference>
<proteinExistence type="inferred from homology"/>
<dbReference type="PANTHER" id="PTHR30012:SF0">
    <property type="entry name" value="TYPE II SECRETION SYSTEM PROTEIN F-RELATED"/>
    <property type="match status" value="1"/>
</dbReference>
<name>A0A0G0MYK7_9BACT</name>
<keyword evidence="3 9" id="KW-0813">Transport</keyword>